<organism evidence="1 2">
    <name type="scientific">Corallococcus carmarthensis</name>
    <dbReference type="NCBI Taxonomy" id="2316728"/>
    <lineage>
        <taxon>Bacteria</taxon>
        <taxon>Pseudomonadati</taxon>
        <taxon>Myxococcota</taxon>
        <taxon>Myxococcia</taxon>
        <taxon>Myxococcales</taxon>
        <taxon>Cystobacterineae</taxon>
        <taxon>Myxococcaceae</taxon>
        <taxon>Corallococcus</taxon>
    </lineage>
</organism>
<dbReference type="RefSeq" id="WP_120606187.1">
    <property type="nucleotide sequence ID" value="NZ_JABFJX010000197.1"/>
</dbReference>
<accession>A0A3A8K0H7</accession>
<sequence>MGKIYLIKKVSILRATYQVRLLAFKAVDERKRLVLKVPKTCQFHPSLKALIRLTGSTIKREEI</sequence>
<comment type="caution">
    <text evidence="1">The sequence shown here is derived from an EMBL/GenBank/DDBJ whole genome shotgun (WGS) entry which is preliminary data.</text>
</comment>
<dbReference type="OrthoDB" id="9255942at2"/>
<gene>
    <name evidence="1" type="ORF">D7X32_31060</name>
</gene>
<dbReference type="Proteomes" id="UP000268313">
    <property type="component" value="Unassembled WGS sequence"/>
</dbReference>
<keyword evidence="2" id="KW-1185">Reference proteome</keyword>
<dbReference type="AlphaFoldDB" id="A0A3A8K0H7"/>
<protein>
    <submittedName>
        <fullName evidence="1">Uncharacterized protein</fullName>
    </submittedName>
</protein>
<evidence type="ECO:0000313" key="2">
    <source>
        <dbReference type="Proteomes" id="UP000268313"/>
    </source>
</evidence>
<reference evidence="2" key="1">
    <citation type="submission" date="2018-09" db="EMBL/GenBank/DDBJ databases">
        <authorList>
            <person name="Livingstone P.G."/>
            <person name="Whitworth D.E."/>
        </authorList>
    </citation>
    <scope>NUCLEOTIDE SEQUENCE [LARGE SCALE GENOMIC DNA]</scope>
    <source>
        <strain evidence="2">CA043D</strain>
    </source>
</reference>
<name>A0A3A8K0H7_9BACT</name>
<proteinExistence type="predicted"/>
<dbReference type="EMBL" id="RAWE01000157">
    <property type="protein sequence ID" value="RKG97964.1"/>
    <property type="molecule type" value="Genomic_DNA"/>
</dbReference>
<evidence type="ECO:0000313" key="1">
    <source>
        <dbReference type="EMBL" id="RKG97964.1"/>
    </source>
</evidence>